<organism evidence="2 3">
    <name type="scientific">Lacticaseibacillus brantae DSM 23927</name>
    <dbReference type="NCBI Taxonomy" id="1423727"/>
    <lineage>
        <taxon>Bacteria</taxon>
        <taxon>Bacillati</taxon>
        <taxon>Bacillota</taxon>
        <taxon>Bacilli</taxon>
        <taxon>Lactobacillales</taxon>
        <taxon>Lactobacillaceae</taxon>
        <taxon>Lacticaseibacillus</taxon>
    </lineage>
</organism>
<evidence type="ECO:0000313" key="3">
    <source>
        <dbReference type="Proteomes" id="UP000051672"/>
    </source>
</evidence>
<reference evidence="2 3" key="1">
    <citation type="journal article" date="2015" name="Genome Announc.">
        <title>Expanding the biotechnology potential of lactobacilli through comparative genomics of 213 strains and associated genera.</title>
        <authorList>
            <person name="Sun Z."/>
            <person name="Harris H.M."/>
            <person name="McCann A."/>
            <person name="Guo C."/>
            <person name="Argimon S."/>
            <person name="Zhang W."/>
            <person name="Yang X."/>
            <person name="Jeffery I.B."/>
            <person name="Cooney J.C."/>
            <person name="Kagawa T.F."/>
            <person name="Liu W."/>
            <person name="Song Y."/>
            <person name="Salvetti E."/>
            <person name="Wrobel A."/>
            <person name="Rasinkangas P."/>
            <person name="Parkhill J."/>
            <person name="Rea M.C."/>
            <person name="O'Sullivan O."/>
            <person name="Ritari J."/>
            <person name="Douillard F.P."/>
            <person name="Paul Ross R."/>
            <person name="Yang R."/>
            <person name="Briner A.E."/>
            <person name="Felis G.E."/>
            <person name="de Vos W.M."/>
            <person name="Barrangou R."/>
            <person name="Klaenhammer T.R."/>
            <person name="Caufield P.W."/>
            <person name="Cui Y."/>
            <person name="Zhang H."/>
            <person name="O'Toole P.W."/>
        </authorList>
    </citation>
    <scope>NUCLEOTIDE SEQUENCE [LARGE SCALE GENOMIC DNA]</scope>
    <source>
        <strain evidence="2 3">DSM 23927</strain>
    </source>
</reference>
<keyword evidence="1" id="KW-0732">Signal</keyword>
<protein>
    <submittedName>
        <fullName evidence="2">Uncharacterized protein</fullName>
    </submittedName>
</protein>
<dbReference type="Proteomes" id="UP000051672">
    <property type="component" value="Unassembled WGS sequence"/>
</dbReference>
<comment type="caution">
    <text evidence="2">The sequence shown here is derived from an EMBL/GenBank/DDBJ whole genome shotgun (WGS) entry which is preliminary data.</text>
</comment>
<sequence length="468" mass="50695">MKIKGKRFAKVVAMLAMAFGLVGGISAQITTTVYAAESVPSQQVQQAQSVVATDPALTSTMLNGQRVFRLADRTTPKDFNLAAATDTIHNYLTSTTKTIAQNLAVPDPDANYEVLGGLVRRDNTGFYEFTYNKANQTGHVLYLNPAGQVIKTVPLQVGKGINIDGLVQWDLALAAVETVRGIGSLLLLDPMRLVSVGARLVSPIIEGVAFGGASQVMLNTAEGGKRAYINITNVGGNNDEFTFSRPYADFASPVPVRVVENYTTAPTIDKELYVYLDPTMSYSDLLATYNRVKADFASANASVITSIQDVETNGQVVPTVAEYTPGQWLTEGGQNNFERSYSLFNRQGGVQKVVTGNAIAQKLGMGSSYQGQSWDSLGKAGYTFQRVAELDNRGVPTRWGTNTTRWVVVPPLSIVSAGSLTYAQSPFDWQLLNWRKAESVRVTGLLKAGEESGFTFTVKYDGTIYPRD</sequence>
<dbReference type="PATRIC" id="fig|1423727.3.peg.1416"/>
<dbReference type="EMBL" id="AYZQ01000003">
    <property type="protein sequence ID" value="KRM71738.1"/>
    <property type="molecule type" value="Genomic_DNA"/>
</dbReference>
<dbReference type="STRING" id="1423727.FC34_GL001397"/>
<dbReference type="RefSeq" id="WP_057894682.1">
    <property type="nucleotide sequence ID" value="NZ_AYZQ01000003.1"/>
</dbReference>
<dbReference type="OrthoDB" id="9896988at2"/>
<accession>A0A0R2AYB6</accession>
<proteinExistence type="predicted"/>
<feature type="signal peptide" evidence="1">
    <location>
        <begin position="1"/>
        <end position="35"/>
    </location>
</feature>
<name>A0A0R2AYB6_9LACO</name>
<dbReference type="AlphaFoldDB" id="A0A0R2AYB6"/>
<evidence type="ECO:0000256" key="1">
    <source>
        <dbReference type="SAM" id="SignalP"/>
    </source>
</evidence>
<gene>
    <name evidence="2" type="ORF">FC34_GL001397</name>
</gene>
<evidence type="ECO:0000313" key="2">
    <source>
        <dbReference type="EMBL" id="KRM71738.1"/>
    </source>
</evidence>
<keyword evidence="3" id="KW-1185">Reference proteome</keyword>
<feature type="chain" id="PRO_5006415090" evidence="1">
    <location>
        <begin position="36"/>
        <end position="468"/>
    </location>
</feature>